<dbReference type="CDD" id="cd02062">
    <property type="entry name" value="Nitro_FMN_reductase"/>
    <property type="match status" value="1"/>
</dbReference>
<comment type="caution">
    <text evidence="2">The sequence shown here is derived from an EMBL/GenBank/DDBJ whole genome shotgun (WGS) entry which is preliminary data.</text>
</comment>
<evidence type="ECO:0000313" key="2">
    <source>
        <dbReference type="EMBL" id="PWY68766.1"/>
    </source>
</evidence>
<dbReference type="GO" id="GO:0016491">
    <property type="term" value="F:oxidoreductase activity"/>
    <property type="evidence" value="ECO:0007669"/>
    <property type="project" value="InterPro"/>
</dbReference>
<dbReference type="RefSeq" id="XP_025386139.1">
    <property type="nucleotide sequence ID" value="XM_025534833.1"/>
</dbReference>
<feature type="domain" description="Nitroreductase" evidence="1">
    <location>
        <begin position="148"/>
        <end position="203"/>
    </location>
</feature>
<protein>
    <submittedName>
        <fullName evidence="2">Nitroreductase</fullName>
    </submittedName>
</protein>
<dbReference type="Pfam" id="PF00881">
    <property type="entry name" value="Nitroreductase"/>
    <property type="match status" value="1"/>
</dbReference>
<reference evidence="2" key="1">
    <citation type="submission" date="2016-12" db="EMBL/GenBank/DDBJ databases">
        <title>The genomes of Aspergillus section Nigri reveals drivers in fungal speciation.</title>
        <authorList>
            <consortium name="DOE Joint Genome Institute"/>
            <person name="Vesth T.C."/>
            <person name="Nybo J."/>
            <person name="Theobald S."/>
            <person name="Brandl J."/>
            <person name="Frisvad J.C."/>
            <person name="Nielsen K.F."/>
            <person name="Lyhne E.K."/>
            <person name="Kogle M.E."/>
            <person name="Kuo A."/>
            <person name="Riley R."/>
            <person name="Clum A."/>
            <person name="Nolan M."/>
            <person name="Lipzen A."/>
            <person name="Salamov A."/>
            <person name="Henrissat B."/>
            <person name="Wiebenga A."/>
            <person name="De vries R.P."/>
            <person name="Grigoriev I.V."/>
            <person name="Mortensen U.H."/>
            <person name="Andersen M.R."/>
            <person name="Baker S.E."/>
        </authorList>
    </citation>
    <scope>NUCLEOTIDE SEQUENCE</scope>
    <source>
        <strain evidence="2">CBS 122712</strain>
    </source>
</reference>
<evidence type="ECO:0000259" key="1">
    <source>
        <dbReference type="Pfam" id="PF00881"/>
    </source>
</evidence>
<sequence>MSMAAELRANYDYDFEKFREWSGVVNNSTSPVVLAAKLTGAYHSIEKGLTLEEPRTLFGRSKVEFIIRAVRALEKIGHTSVATRGGRGTIQDYMRFHEEHHFSLPADYEKELRDFVSEGKELFPGGAVSLTKKEVQDATSFDYTRFVQTRHSIRHYTGESVSPERIKLAVSRAIHTPRAVNRETRRVYAAYDPVLRDHVLKYQHGNTGFGHKLGAVLIITTDIREFDIIGERNQAWIDGGLFAMGLNFALHADNLGTRMLNWSADKEQDQALRSAFEIPEYEVIITMMGVGGLPESLHVAASPAPVADDILSIIESRPGTGAKPPAGRR</sequence>
<dbReference type="InterPro" id="IPR000415">
    <property type="entry name" value="Nitroreductase-like"/>
</dbReference>
<dbReference type="Proteomes" id="UP000246171">
    <property type="component" value="Unassembled WGS sequence"/>
</dbReference>
<gene>
    <name evidence="2" type="ORF">BO83DRAFT_418678</name>
</gene>
<dbReference type="VEuPathDB" id="FungiDB:BO83DRAFT_418678"/>
<dbReference type="AlphaFoldDB" id="A0A317V417"/>
<dbReference type="GeneID" id="37056795"/>
<keyword evidence="3" id="KW-1185">Reference proteome</keyword>
<name>A0A317V417_ASPEC</name>
<accession>A0A317V417</accession>
<evidence type="ECO:0000313" key="3">
    <source>
        <dbReference type="Proteomes" id="UP000246171"/>
    </source>
</evidence>
<organism evidence="2 3">
    <name type="scientific">Aspergillus eucalypticola (strain CBS 122712 / IBT 29274)</name>
    <dbReference type="NCBI Taxonomy" id="1448314"/>
    <lineage>
        <taxon>Eukaryota</taxon>
        <taxon>Fungi</taxon>
        <taxon>Dikarya</taxon>
        <taxon>Ascomycota</taxon>
        <taxon>Pezizomycotina</taxon>
        <taxon>Eurotiomycetes</taxon>
        <taxon>Eurotiomycetidae</taxon>
        <taxon>Eurotiales</taxon>
        <taxon>Aspergillaceae</taxon>
        <taxon>Aspergillus</taxon>
        <taxon>Aspergillus subgen. Circumdati</taxon>
    </lineage>
</organism>
<proteinExistence type="predicted"/>
<dbReference type="Gene3D" id="3.40.109.10">
    <property type="entry name" value="NADH Oxidase"/>
    <property type="match status" value="1"/>
</dbReference>
<dbReference type="EMBL" id="MSFU01000019">
    <property type="protein sequence ID" value="PWY68766.1"/>
    <property type="molecule type" value="Genomic_DNA"/>
</dbReference>
<dbReference type="SUPFAM" id="SSF55469">
    <property type="entry name" value="FMN-dependent nitroreductase-like"/>
    <property type="match status" value="1"/>
</dbReference>
<dbReference type="OrthoDB" id="26319at2759"/>
<dbReference type="InterPro" id="IPR029479">
    <property type="entry name" value="Nitroreductase"/>
</dbReference>